<dbReference type="GO" id="GO:0005634">
    <property type="term" value="C:nucleus"/>
    <property type="evidence" value="ECO:0007669"/>
    <property type="project" value="UniProtKB-SubCell"/>
</dbReference>
<keyword evidence="5 12" id="KW-0378">Hydrolase</keyword>
<comment type="catalytic activity">
    <reaction evidence="9 12">
        <text>O-phospho-L-seryl-[protein] + H2O = L-seryl-[protein] + phosphate</text>
        <dbReference type="Rhea" id="RHEA:20629"/>
        <dbReference type="Rhea" id="RHEA-COMP:9863"/>
        <dbReference type="Rhea" id="RHEA-COMP:11604"/>
        <dbReference type="ChEBI" id="CHEBI:15377"/>
        <dbReference type="ChEBI" id="CHEBI:29999"/>
        <dbReference type="ChEBI" id="CHEBI:43474"/>
        <dbReference type="ChEBI" id="CHEBI:83421"/>
        <dbReference type="EC" id="3.1.3.16"/>
    </reaction>
</comment>
<dbReference type="PANTHER" id="PTHR14732">
    <property type="entry name" value="RNA POLYMERASE II SUBUNIT B1 CTD PHOSPHATASE RPAP2-RELATED"/>
    <property type="match status" value="1"/>
</dbReference>
<evidence type="ECO:0000256" key="12">
    <source>
        <dbReference type="RuleBase" id="RU367080"/>
    </source>
</evidence>
<keyword evidence="15" id="KW-1185">Reference proteome</keyword>
<evidence type="ECO:0000256" key="9">
    <source>
        <dbReference type="ARBA" id="ARBA00047761"/>
    </source>
</evidence>
<dbReference type="GO" id="GO:0005737">
    <property type="term" value="C:cytoplasm"/>
    <property type="evidence" value="ECO:0007669"/>
    <property type="project" value="TreeGrafter"/>
</dbReference>
<evidence type="ECO:0000256" key="7">
    <source>
        <dbReference type="ARBA" id="ARBA00022912"/>
    </source>
</evidence>
<gene>
    <name evidence="14" type="ORF">PMACD_LOCUS5841</name>
</gene>
<evidence type="ECO:0000256" key="3">
    <source>
        <dbReference type="ARBA" id="ARBA00022723"/>
    </source>
</evidence>
<dbReference type="EC" id="3.1.3.16" evidence="12"/>
<name>A0A821RF83_9NEOP</name>
<dbReference type="InterPro" id="IPR038534">
    <property type="entry name" value="Rtr1/RPAP2_sf"/>
</dbReference>
<evidence type="ECO:0000256" key="4">
    <source>
        <dbReference type="ARBA" id="ARBA00022771"/>
    </source>
</evidence>
<protein>
    <recommendedName>
        <fullName evidence="12">RNA polymerase II subunit B1 CTD phosphatase RPAP2 homolog</fullName>
        <ecNumber evidence="12">3.1.3.16</ecNumber>
    </recommendedName>
</protein>
<dbReference type="EMBL" id="CAJOBZ010000012">
    <property type="protein sequence ID" value="CAF4837841.1"/>
    <property type="molecule type" value="Genomic_DNA"/>
</dbReference>
<comment type="subcellular location">
    <subcellularLocation>
        <location evidence="1 12">Nucleus</location>
    </subcellularLocation>
</comment>
<keyword evidence="3 12" id="KW-0479">Metal-binding</keyword>
<dbReference type="Proteomes" id="UP000663880">
    <property type="component" value="Unassembled WGS sequence"/>
</dbReference>
<sequence length="590" mass="68063">MTMNNATKKKPTKLEELTKEQIRQAIIKKRECNAKAQQIVESLLEKCINEAYLLKCLPDINQSHFEDVIEERAIIHLCGFPLCQKAISPKDIPKQKYRISMKTNKVYDITSRKSFCSNICYKSAMYIKKQMLTSPLWFREYEEVPKFYILPDDTISSLGQEIDLKLIEQIDLNSESKPFTSIDEFTTASLSELQIKDKNNTEDIKECTSEKPIKKPLEKKCVTSQLKDQNVPENKTDPLPNNLLAIKDSNIHIQLPPTTNMMERNNQLPVPNPLNIIGEIIEKPEKKIDPILINVPTELRKEKLKPQETKAFSKKQVSVTAITIEVEKCLAEWFTLDSLLFLFGEEKVKELVEDKGEIIKEYLKNQAQGIFHKSNLYDQYQALCRKLNMLELEDKKYDAQMYAKEMKPLPDYRILKEESKKLQLKVKAFFAGETEIPVNNSTTETTEVVKAVEDNVIQLPLVDRNAQNALRRGIVCQHLNKVLPDLLRSLGLLTLSVSADVRLLVNTFQLKANNIMFKPIQWTLIAIIFIKLLSLRDGRLAYLLKQSMAFQHMQLLLLSYQQDGGYLDRLVLWLTDVDRLLDVSNKQLTI</sequence>
<dbReference type="GO" id="GO:0043175">
    <property type="term" value="F:RNA polymerase core enzyme binding"/>
    <property type="evidence" value="ECO:0007669"/>
    <property type="project" value="UniProtKB-UniRule"/>
</dbReference>
<accession>A0A821RF83</accession>
<dbReference type="Gene3D" id="1.25.40.820">
    <property type="match status" value="1"/>
</dbReference>
<keyword evidence="8 12" id="KW-0539">Nucleus</keyword>
<keyword evidence="4 12" id="KW-0863">Zinc-finger</keyword>
<reference evidence="14" key="1">
    <citation type="submission" date="2021-02" db="EMBL/GenBank/DDBJ databases">
        <authorList>
            <person name="Steward A R."/>
        </authorList>
    </citation>
    <scope>NUCLEOTIDE SEQUENCE</scope>
</reference>
<dbReference type="Pfam" id="PF04181">
    <property type="entry name" value="RPAP2_Rtr1"/>
    <property type="match status" value="1"/>
</dbReference>
<evidence type="ECO:0000256" key="8">
    <source>
        <dbReference type="ARBA" id="ARBA00023242"/>
    </source>
</evidence>
<proteinExistence type="inferred from homology"/>
<dbReference type="PROSITE" id="PS51479">
    <property type="entry name" value="ZF_RTR1"/>
    <property type="match status" value="1"/>
</dbReference>
<evidence type="ECO:0000256" key="11">
    <source>
        <dbReference type="PROSITE-ProRule" id="PRU00812"/>
    </source>
</evidence>
<comment type="caution">
    <text evidence="14">The sequence shown here is derived from an EMBL/GenBank/DDBJ whole genome shotgun (WGS) entry which is preliminary data.</text>
</comment>
<keyword evidence="7 12" id="KW-0904">Protein phosphatase</keyword>
<dbReference type="GO" id="GO:0008420">
    <property type="term" value="F:RNA polymerase II CTD heptapeptide repeat phosphatase activity"/>
    <property type="evidence" value="ECO:0007669"/>
    <property type="project" value="UniProtKB-UniRule"/>
</dbReference>
<dbReference type="OrthoDB" id="2590500at2759"/>
<dbReference type="AlphaFoldDB" id="A0A821RF83"/>
<comment type="similarity">
    <text evidence="2 11 12">Belongs to the RPAP2 family.</text>
</comment>
<organism evidence="14 15">
    <name type="scientific">Pieris macdunnoughi</name>
    <dbReference type="NCBI Taxonomy" id="345717"/>
    <lineage>
        <taxon>Eukaryota</taxon>
        <taxon>Metazoa</taxon>
        <taxon>Ecdysozoa</taxon>
        <taxon>Arthropoda</taxon>
        <taxon>Hexapoda</taxon>
        <taxon>Insecta</taxon>
        <taxon>Pterygota</taxon>
        <taxon>Neoptera</taxon>
        <taxon>Endopterygota</taxon>
        <taxon>Lepidoptera</taxon>
        <taxon>Glossata</taxon>
        <taxon>Ditrysia</taxon>
        <taxon>Papilionoidea</taxon>
        <taxon>Pieridae</taxon>
        <taxon>Pierinae</taxon>
        <taxon>Pieris</taxon>
    </lineage>
</organism>
<evidence type="ECO:0000259" key="13">
    <source>
        <dbReference type="PROSITE" id="PS51479"/>
    </source>
</evidence>
<evidence type="ECO:0000256" key="1">
    <source>
        <dbReference type="ARBA" id="ARBA00004123"/>
    </source>
</evidence>
<evidence type="ECO:0000256" key="6">
    <source>
        <dbReference type="ARBA" id="ARBA00022833"/>
    </source>
</evidence>
<evidence type="ECO:0000256" key="5">
    <source>
        <dbReference type="ARBA" id="ARBA00022801"/>
    </source>
</evidence>
<dbReference type="PANTHER" id="PTHR14732:SF0">
    <property type="entry name" value="RNA POLYMERASE II SUBUNIT B1 CTD PHOSPHATASE RPAP2-RELATED"/>
    <property type="match status" value="1"/>
</dbReference>
<evidence type="ECO:0000313" key="14">
    <source>
        <dbReference type="EMBL" id="CAF4837841.1"/>
    </source>
</evidence>
<feature type="domain" description="RTR1-type" evidence="13">
    <location>
        <begin position="55"/>
        <end position="140"/>
    </location>
</feature>
<dbReference type="InterPro" id="IPR039693">
    <property type="entry name" value="Rtr1/RPAP2"/>
</dbReference>
<dbReference type="GO" id="GO:0008270">
    <property type="term" value="F:zinc ion binding"/>
    <property type="evidence" value="ECO:0007669"/>
    <property type="project" value="UniProtKB-KW"/>
</dbReference>
<evidence type="ECO:0000256" key="2">
    <source>
        <dbReference type="ARBA" id="ARBA00005676"/>
    </source>
</evidence>
<dbReference type="InterPro" id="IPR007308">
    <property type="entry name" value="Rtr1/RPAP2_dom"/>
</dbReference>
<keyword evidence="6 12" id="KW-0862">Zinc</keyword>
<comment type="catalytic activity">
    <reaction evidence="10 12">
        <text>O-phospho-L-threonyl-[protein] + H2O = L-threonyl-[protein] + phosphate</text>
        <dbReference type="Rhea" id="RHEA:47004"/>
        <dbReference type="Rhea" id="RHEA-COMP:11060"/>
        <dbReference type="Rhea" id="RHEA-COMP:11605"/>
        <dbReference type="ChEBI" id="CHEBI:15377"/>
        <dbReference type="ChEBI" id="CHEBI:30013"/>
        <dbReference type="ChEBI" id="CHEBI:43474"/>
        <dbReference type="ChEBI" id="CHEBI:61977"/>
        <dbReference type="EC" id="3.1.3.16"/>
    </reaction>
</comment>
<evidence type="ECO:0000313" key="15">
    <source>
        <dbReference type="Proteomes" id="UP000663880"/>
    </source>
</evidence>
<comment type="function">
    <text evidence="12">Putative RNA polymerase II subunit B1 C-terminal domain (CTD) phosphatase involved in RNA polymerase II transcription regulation.</text>
</comment>
<evidence type="ECO:0000256" key="10">
    <source>
        <dbReference type="ARBA" id="ARBA00048336"/>
    </source>
</evidence>